<keyword evidence="5" id="KW-0808">Transferase</keyword>
<keyword evidence="7" id="KW-0418">Kinase</keyword>
<protein>
    <recommendedName>
        <fullName evidence="3">histidine kinase</fullName>
        <ecNumber evidence="3">2.7.13.3</ecNumber>
    </recommendedName>
</protein>
<dbReference type="Proteomes" id="UP000061839">
    <property type="component" value="Chromosome"/>
</dbReference>
<feature type="domain" description="HAMP" evidence="11">
    <location>
        <begin position="149"/>
        <end position="203"/>
    </location>
</feature>
<dbReference type="InterPro" id="IPR003594">
    <property type="entry name" value="HATPase_dom"/>
</dbReference>
<keyword evidence="6" id="KW-0812">Transmembrane</keyword>
<evidence type="ECO:0000256" key="8">
    <source>
        <dbReference type="ARBA" id="ARBA00022989"/>
    </source>
</evidence>
<accession>A0A0D4C1B9</accession>
<organism evidence="12 13">
    <name type="scientific">Psychromicrobium lacuslunae</name>
    <dbReference type="NCBI Taxonomy" id="1618207"/>
    <lineage>
        <taxon>Bacteria</taxon>
        <taxon>Bacillati</taxon>
        <taxon>Actinomycetota</taxon>
        <taxon>Actinomycetes</taxon>
        <taxon>Micrococcales</taxon>
        <taxon>Micrococcaceae</taxon>
        <taxon>Psychromicrobium</taxon>
    </lineage>
</organism>
<keyword evidence="8" id="KW-0472">Membrane</keyword>
<dbReference type="AlphaFoldDB" id="A0A0D4C1B9"/>
<evidence type="ECO:0000256" key="6">
    <source>
        <dbReference type="ARBA" id="ARBA00022692"/>
    </source>
</evidence>
<dbReference type="SUPFAM" id="SSF47384">
    <property type="entry name" value="Homodimeric domain of signal transducing histidine kinase"/>
    <property type="match status" value="1"/>
</dbReference>
<sequence>MKLRWKLLLTIAGTVLFALLLSGLLIRALVSSSENDRMRSSILNQLNDAQAIMVSSGIRSLGATIDSPDLPADLASQAKAGYTAIYWPEGASEIWAAKPIVLGSYQAVIAVRSDVSASVTIVQNVDRALWIGGVASVLAASAIAVFTSSRLSRRLVSGAAAAERISDGHATEVLGEISQGKDEVARFAGAVDRMAAELRQKAEDEQRFSADLAHELRTPLTGLVAAAALLEDSRPAQMVKERTARLRRLVEELLEISRLDGAQHEIIREPASIRILLDDVSAELAAADLAQSITVLFAADAEEMILDTDERRLSRVLLNLLRNAAEHGQPPIQLTVSRDELAIRDHGLGYPQSIIDNGPSRFKSEGGWGLGLLIAIRQAEVLGYRLSFENATDGGAIATLSWAKTETH</sequence>
<comment type="subcellular location">
    <subcellularLocation>
        <location evidence="2">Cell membrane</location>
    </subcellularLocation>
</comment>
<dbReference type="PANTHER" id="PTHR45436">
    <property type="entry name" value="SENSOR HISTIDINE KINASE YKOH"/>
    <property type="match status" value="1"/>
</dbReference>
<proteinExistence type="predicted"/>
<evidence type="ECO:0000256" key="4">
    <source>
        <dbReference type="ARBA" id="ARBA00022553"/>
    </source>
</evidence>
<dbReference type="Pfam" id="PF02518">
    <property type="entry name" value="HATPase_c"/>
    <property type="match status" value="1"/>
</dbReference>
<keyword evidence="9" id="KW-0902">Two-component regulatory system</keyword>
<dbReference type="SMART" id="SM00387">
    <property type="entry name" value="HATPase_c"/>
    <property type="match status" value="1"/>
</dbReference>
<evidence type="ECO:0000313" key="13">
    <source>
        <dbReference type="Proteomes" id="UP000061839"/>
    </source>
</evidence>
<dbReference type="Gene3D" id="3.30.565.10">
    <property type="entry name" value="Histidine kinase-like ATPase, C-terminal domain"/>
    <property type="match status" value="1"/>
</dbReference>
<dbReference type="SUPFAM" id="SSF55874">
    <property type="entry name" value="ATPase domain of HSP90 chaperone/DNA topoisomerase II/histidine kinase"/>
    <property type="match status" value="1"/>
</dbReference>
<dbReference type="InterPro" id="IPR003660">
    <property type="entry name" value="HAMP_dom"/>
</dbReference>
<name>A0A0D4C1B9_9MICC</name>
<dbReference type="OrthoDB" id="9808408at2"/>
<evidence type="ECO:0000256" key="9">
    <source>
        <dbReference type="ARBA" id="ARBA00023012"/>
    </source>
</evidence>
<dbReference type="EC" id="2.7.13.3" evidence="3"/>
<dbReference type="InterPro" id="IPR036097">
    <property type="entry name" value="HisK_dim/P_sf"/>
</dbReference>
<keyword evidence="8" id="KW-1133">Transmembrane helix</keyword>
<dbReference type="Gene3D" id="6.10.340.10">
    <property type="match status" value="1"/>
</dbReference>
<evidence type="ECO:0000256" key="2">
    <source>
        <dbReference type="ARBA" id="ARBA00004236"/>
    </source>
</evidence>
<dbReference type="PANTHER" id="PTHR45436:SF5">
    <property type="entry name" value="SENSOR HISTIDINE KINASE TRCS"/>
    <property type="match status" value="1"/>
</dbReference>
<dbReference type="SMART" id="SM00388">
    <property type="entry name" value="HisKA"/>
    <property type="match status" value="1"/>
</dbReference>
<dbReference type="PATRIC" id="fig|1618207.4.peg.2558"/>
<dbReference type="EMBL" id="CP011005">
    <property type="protein sequence ID" value="AJT42136.1"/>
    <property type="molecule type" value="Genomic_DNA"/>
</dbReference>
<dbReference type="CDD" id="cd00082">
    <property type="entry name" value="HisKA"/>
    <property type="match status" value="1"/>
</dbReference>
<dbReference type="KEGG" id="ari:UM93_12610"/>
<evidence type="ECO:0000259" key="10">
    <source>
        <dbReference type="PROSITE" id="PS50109"/>
    </source>
</evidence>
<dbReference type="Gene3D" id="1.10.287.130">
    <property type="match status" value="1"/>
</dbReference>
<dbReference type="STRING" id="1618207.UM93_12610"/>
<feature type="domain" description="Histidine kinase" evidence="10">
    <location>
        <begin position="211"/>
        <end position="406"/>
    </location>
</feature>
<evidence type="ECO:0000259" key="11">
    <source>
        <dbReference type="PROSITE" id="PS50885"/>
    </source>
</evidence>
<gene>
    <name evidence="12" type="ORF">UM93_12610</name>
</gene>
<keyword evidence="13" id="KW-1185">Reference proteome</keyword>
<dbReference type="RefSeq" id="WP_045075919.1">
    <property type="nucleotide sequence ID" value="NZ_CP011005.1"/>
</dbReference>
<keyword evidence="4" id="KW-0597">Phosphoprotein</keyword>
<dbReference type="PROSITE" id="PS50109">
    <property type="entry name" value="HIS_KIN"/>
    <property type="match status" value="1"/>
</dbReference>
<dbReference type="GO" id="GO:0000155">
    <property type="term" value="F:phosphorelay sensor kinase activity"/>
    <property type="evidence" value="ECO:0007669"/>
    <property type="project" value="InterPro"/>
</dbReference>
<dbReference type="PROSITE" id="PS50885">
    <property type="entry name" value="HAMP"/>
    <property type="match status" value="1"/>
</dbReference>
<reference evidence="12 13" key="1">
    <citation type="journal article" date="2015" name="Genome Announc.">
        <title>Complete Genome Sequencing of Protease-Producing Novel Arthrobacter sp. Strain IHBB 11108 Using PacBio Single-Molecule Real-Time Sequencing Technology.</title>
        <authorList>
            <person name="Kiran S."/>
            <person name="Swarnkar M.K."/>
            <person name="Pal M."/>
            <person name="Thakur R."/>
            <person name="Tewari R."/>
            <person name="Singh A.K."/>
            <person name="Gulati A."/>
        </authorList>
    </citation>
    <scope>NUCLEOTIDE SEQUENCE [LARGE SCALE GENOMIC DNA]</scope>
    <source>
        <strain evidence="12 13">IHBB 11108</strain>
    </source>
</reference>
<evidence type="ECO:0000256" key="3">
    <source>
        <dbReference type="ARBA" id="ARBA00012438"/>
    </source>
</evidence>
<evidence type="ECO:0000256" key="5">
    <source>
        <dbReference type="ARBA" id="ARBA00022679"/>
    </source>
</evidence>
<comment type="catalytic activity">
    <reaction evidence="1">
        <text>ATP + protein L-histidine = ADP + protein N-phospho-L-histidine.</text>
        <dbReference type="EC" id="2.7.13.3"/>
    </reaction>
</comment>
<dbReference type="InterPro" id="IPR036890">
    <property type="entry name" value="HATPase_C_sf"/>
</dbReference>
<evidence type="ECO:0000256" key="1">
    <source>
        <dbReference type="ARBA" id="ARBA00000085"/>
    </source>
</evidence>
<evidence type="ECO:0000313" key="12">
    <source>
        <dbReference type="EMBL" id="AJT42136.1"/>
    </source>
</evidence>
<dbReference type="InterPro" id="IPR005467">
    <property type="entry name" value="His_kinase_dom"/>
</dbReference>
<dbReference type="InterPro" id="IPR003661">
    <property type="entry name" value="HisK_dim/P_dom"/>
</dbReference>
<dbReference type="InterPro" id="IPR050428">
    <property type="entry name" value="TCS_sensor_his_kinase"/>
</dbReference>
<dbReference type="HOGENOM" id="CLU_000445_89_4_11"/>
<dbReference type="GO" id="GO:0005886">
    <property type="term" value="C:plasma membrane"/>
    <property type="evidence" value="ECO:0007669"/>
    <property type="project" value="UniProtKB-SubCell"/>
</dbReference>
<dbReference type="Pfam" id="PF00512">
    <property type="entry name" value="HisKA"/>
    <property type="match status" value="1"/>
</dbReference>
<evidence type="ECO:0000256" key="7">
    <source>
        <dbReference type="ARBA" id="ARBA00022777"/>
    </source>
</evidence>